<dbReference type="InterPro" id="IPR030559">
    <property type="entry name" value="PolZ_Rev3"/>
</dbReference>
<protein>
    <recommendedName>
        <fullName evidence="2">DNA polymerase delta/zeta catalytic subunit N-terminal domain-containing protein</fullName>
    </recommendedName>
</protein>
<dbReference type="Proteomes" id="UP000054047">
    <property type="component" value="Unassembled WGS sequence"/>
</dbReference>
<dbReference type="AlphaFoldDB" id="A0A0C2CIZ7"/>
<organism evidence="3 4">
    <name type="scientific">Ancylostoma duodenale</name>
    <dbReference type="NCBI Taxonomy" id="51022"/>
    <lineage>
        <taxon>Eukaryota</taxon>
        <taxon>Metazoa</taxon>
        <taxon>Ecdysozoa</taxon>
        <taxon>Nematoda</taxon>
        <taxon>Chromadorea</taxon>
        <taxon>Rhabditida</taxon>
        <taxon>Rhabditina</taxon>
        <taxon>Rhabditomorpha</taxon>
        <taxon>Strongyloidea</taxon>
        <taxon>Ancylostomatidae</taxon>
        <taxon>Ancylostomatinae</taxon>
        <taxon>Ancylostoma</taxon>
    </lineage>
</organism>
<keyword evidence="4" id="KW-1185">Reference proteome</keyword>
<evidence type="ECO:0000259" key="2">
    <source>
        <dbReference type="Pfam" id="PF24055"/>
    </source>
</evidence>
<evidence type="ECO:0000313" key="3">
    <source>
        <dbReference type="EMBL" id="KIH56378.1"/>
    </source>
</evidence>
<dbReference type="Pfam" id="PF24055">
    <property type="entry name" value="POL3_N"/>
    <property type="match status" value="1"/>
</dbReference>
<dbReference type="PANTHER" id="PTHR45812">
    <property type="entry name" value="DNA POLYMERASE ZETA CATALYTIC SUBUNIT"/>
    <property type="match status" value="1"/>
</dbReference>
<dbReference type="GO" id="GO:0042276">
    <property type="term" value="P:error-prone translesion synthesis"/>
    <property type="evidence" value="ECO:0007669"/>
    <property type="project" value="TreeGrafter"/>
</dbReference>
<dbReference type="GO" id="GO:0016035">
    <property type="term" value="C:zeta DNA polymerase complex"/>
    <property type="evidence" value="ECO:0007669"/>
    <property type="project" value="InterPro"/>
</dbReference>
<dbReference type="GO" id="GO:0005634">
    <property type="term" value="C:nucleus"/>
    <property type="evidence" value="ECO:0007669"/>
    <property type="project" value="TreeGrafter"/>
</dbReference>
<dbReference type="InterPro" id="IPR056435">
    <property type="entry name" value="DPOD/Z_N"/>
</dbReference>
<dbReference type="GO" id="GO:0000724">
    <property type="term" value="P:double-strand break repair via homologous recombination"/>
    <property type="evidence" value="ECO:0007669"/>
    <property type="project" value="TreeGrafter"/>
</dbReference>
<sequence>MHRGRIWENASIARNAYMTGASVRPHGYPHFTTFMLVLSGKKACVHVHGFLPYLLLRVGGNFTPTLEQRMKDKINRLIQREFAVSQNQEEKQTTGNFVYKIEPMMRKSIYGYHEEMEQFVKIYFLNPMHRARLFAALSKEVDEFPVMQPFEAHTPFVLQFFIDNSIFGMDEIAFKQVQYRVGQQCDSQDKIFGELTVGDVINDTDRTSFSTSLLSPVPPITCCAIECDAMASDIMNKQLHSANVHSCNPGLEYIWREEAARCAAQGRKLEDTFNN</sequence>
<reference evidence="3 4" key="1">
    <citation type="submission" date="2013-12" db="EMBL/GenBank/DDBJ databases">
        <title>Draft genome of the parsitic nematode Ancylostoma duodenale.</title>
        <authorList>
            <person name="Mitreva M."/>
        </authorList>
    </citation>
    <scope>NUCLEOTIDE SEQUENCE [LARGE SCALE GENOMIC DNA]</scope>
    <source>
        <strain evidence="3 4">Zhejiang</strain>
    </source>
</reference>
<comment type="catalytic activity">
    <reaction evidence="1">
        <text>DNA(n) + a 2'-deoxyribonucleoside 5'-triphosphate = DNA(n+1) + diphosphate</text>
        <dbReference type="Rhea" id="RHEA:22508"/>
        <dbReference type="Rhea" id="RHEA-COMP:17339"/>
        <dbReference type="Rhea" id="RHEA-COMP:17340"/>
        <dbReference type="ChEBI" id="CHEBI:33019"/>
        <dbReference type="ChEBI" id="CHEBI:61560"/>
        <dbReference type="ChEBI" id="CHEBI:173112"/>
        <dbReference type="EC" id="2.7.7.7"/>
    </reaction>
</comment>
<evidence type="ECO:0000313" key="4">
    <source>
        <dbReference type="Proteomes" id="UP000054047"/>
    </source>
</evidence>
<gene>
    <name evidence="3" type="ORF">ANCDUO_13442</name>
</gene>
<dbReference type="PANTHER" id="PTHR45812:SF1">
    <property type="entry name" value="DNA POLYMERASE ZETA CATALYTIC SUBUNIT"/>
    <property type="match status" value="1"/>
</dbReference>
<name>A0A0C2CIZ7_9BILA</name>
<proteinExistence type="predicted"/>
<accession>A0A0C2CIZ7</accession>
<feature type="non-terminal residue" evidence="3">
    <location>
        <position position="275"/>
    </location>
</feature>
<dbReference type="InterPro" id="IPR012337">
    <property type="entry name" value="RNaseH-like_sf"/>
</dbReference>
<dbReference type="SUPFAM" id="SSF53098">
    <property type="entry name" value="Ribonuclease H-like"/>
    <property type="match status" value="1"/>
</dbReference>
<dbReference type="EMBL" id="KN735828">
    <property type="protein sequence ID" value="KIH56378.1"/>
    <property type="molecule type" value="Genomic_DNA"/>
</dbReference>
<dbReference type="GO" id="GO:0003887">
    <property type="term" value="F:DNA-directed DNA polymerase activity"/>
    <property type="evidence" value="ECO:0007669"/>
    <property type="project" value="UniProtKB-EC"/>
</dbReference>
<dbReference type="Gene3D" id="3.30.342.10">
    <property type="entry name" value="DNA Polymerase, chain B, domain 1"/>
    <property type="match status" value="1"/>
</dbReference>
<feature type="domain" description="DNA polymerase delta/zeta catalytic subunit N-terminal" evidence="2">
    <location>
        <begin position="49"/>
        <end position="129"/>
    </location>
</feature>
<evidence type="ECO:0000256" key="1">
    <source>
        <dbReference type="ARBA" id="ARBA00049244"/>
    </source>
</evidence>
<dbReference type="OrthoDB" id="5845973at2759"/>